<dbReference type="GO" id="GO:0004674">
    <property type="term" value="F:protein serine/threonine kinase activity"/>
    <property type="evidence" value="ECO:0007669"/>
    <property type="project" value="UniProtKB-KW"/>
</dbReference>
<gene>
    <name evidence="12" type="primary">BUD32</name>
    <name evidence="12" type="ORF">C6P46_001906</name>
</gene>
<evidence type="ECO:0000256" key="4">
    <source>
        <dbReference type="ARBA" id="ARBA00022679"/>
    </source>
</evidence>
<keyword evidence="3" id="KW-0723">Serine/threonine-protein kinase</keyword>
<dbReference type="SUPFAM" id="SSF56112">
    <property type="entry name" value="Protein kinase-like (PK-like)"/>
    <property type="match status" value="1"/>
</dbReference>
<dbReference type="PANTHER" id="PTHR12209:SF0">
    <property type="entry name" value="EKC_KEOPS COMPLEX SUBUNIT TP53RK"/>
    <property type="match status" value="1"/>
</dbReference>
<evidence type="ECO:0000313" key="13">
    <source>
        <dbReference type="Proteomes" id="UP000777482"/>
    </source>
</evidence>
<evidence type="ECO:0000256" key="2">
    <source>
        <dbReference type="ARBA" id="ARBA00012513"/>
    </source>
</evidence>
<dbReference type="PANTHER" id="PTHR12209">
    <property type="entry name" value="NON-SPECIFIC SERINE/THREONINE PROTEIN KINASE"/>
    <property type="match status" value="1"/>
</dbReference>
<dbReference type="InterPro" id="IPR011009">
    <property type="entry name" value="Kinase-like_dom_sf"/>
</dbReference>
<evidence type="ECO:0000256" key="6">
    <source>
        <dbReference type="ARBA" id="ARBA00022741"/>
    </source>
</evidence>
<evidence type="ECO:0000256" key="8">
    <source>
        <dbReference type="ARBA" id="ARBA00022840"/>
    </source>
</evidence>
<keyword evidence="4" id="KW-0808">Transferase</keyword>
<dbReference type="GO" id="GO:0000408">
    <property type="term" value="C:EKC/KEOPS complex"/>
    <property type="evidence" value="ECO:0007669"/>
    <property type="project" value="UniProtKB-ARBA"/>
</dbReference>
<keyword evidence="7 12" id="KW-0418">Kinase</keyword>
<evidence type="ECO:0000313" key="12">
    <source>
        <dbReference type="EMBL" id="KAG0664046.1"/>
    </source>
</evidence>
<dbReference type="OrthoDB" id="3399at2759"/>
<dbReference type="InterPro" id="IPR008266">
    <property type="entry name" value="Tyr_kinase_AS"/>
</dbReference>
<dbReference type="NCBIfam" id="TIGR03724">
    <property type="entry name" value="arch_bud32"/>
    <property type="match status" value="1"/>
</dbReference>
<evidence type="ECO:0000256" key="9">
    <source>
        <dbReference type="ARBA" id="ARBA00047899"/>
    </source>
</evidence>
<dbReference type="GO" id="GO:0005634">
    <property type="term" value="C:nucleus"/>
    <property type="evidence" value="ECO:0007669"/>
    <property type="project" value="TreeGrafter"/>
</dbReference>
<dbReference type="EC" id="2.7.11.1" evidence="2"/>
<keyword evidence="13" id="KW-1185">Reference proteome</keyword>
<organism evidence="12 13">
    <name type="scientific">Rhodotorula mucilaginosa</name>
    <name type="common">Yeast</name>
    <name type="synonym">Rhodotorula rubra</name>
    <dbReference type="NCBI Taxonomy" id="5537"/>
    <lineage>
        <taxon>Eukaryota</taxon>
        <taxon>Fungi</taxon>
        <taxon>Dikarya</taxon>
        <taxon>Basidiomycota</taxon>
        <taxon>Pucciniomycotina</taxon>
        <taxon>Microbotryomycetes</taxon>
        <taxon>Sporidiobolales</taxon>
        <taxon>Sporidiobolaceae</taxon>
        <taxon>Rhodotorula</taxon>
    </lineage>
</organism>
<evidence type="ECO:0000256" key="3">
    <source>
        <dbReference type="ARBA" id="ARBA00022527"/>
    </source>
</evidence>
<keyword evidence="8" id="KW-0067">ATP-binding</keyword>
<sequence length="287" mass="31515">MGTALPTPVEELIAGSTLVKQGAEGRAYRCELLPSPLMTLSSSSAAEPASSAPLGEATPAPILLKHRFPKRYRHPTLDALLTRQRLVSEARSLVRCLKAGVRVPALRLVDIRQGCLGMEWIDGWTVREILGGGQDDEGLAVEPEDPAAPTTGVRPSDLRLDEDGMLAAIGREIAKMHLADIIHGDLTTSNLMLRRQNTPGSPPELVIIDFGLSSSSPMHEDRAVDLYVLERAFASTHPVLPGTVPHFERVLIGYRETMQASRRGEWERVEKRLEEVRLRGRKRSMVG</sequence>
<dbReference type="FunFam" id="3.30.200.20:FF:000201">
    <property type="entry name" value="TP53-regulating kinase isoform X1"/>
    <property type="match status" value="1"/>
</dbReference>
<comment type="catalytic activity">
    <reaction evidence="10">
        <text>L-seryl-[protein] + ATP = O-phospho-L-seryl-[protein] + ADP + H(+)</text>
        <dbReference type="Rhea" id="RHEA:17989"/>
        <dbReference type="Rhea" id="RHEA-COMP:9863"/>
        <dbReference type="Rhea" id="RHEA-COMP:11604"/>
        <dbReference type="ChEBI" id="CHEBI:15378"/>
        <dbReference type="ChEBI" id="CHEBI:29999"/>
        <dbReference type="ChEBI" id="CHEBI:30616"/>
        <dbReference type="ChEBI" id="CHEBI:83421"/>
        <dbReference type="ChEBI" id="CHEBI:456216"/>
        <dbReference type="EC" id="2.7.11.1"/>
    </reaction>
</comment>
<evidence type="ECO:0000256" key="5">
    <source>
        <dbReference type="ARBA" id="ARBA00022694"/>
    </source>
</evidence>
<dbReference type="GO" id="GO:0070525">
    <property type="term" value="P:tRNA threonylcarbamoyladenosine metabolic process"/>
    <property type="evidence" value="ECO:0007669"/>
    <property type="project" value="TreeGrafter"/>
</dbReference>
<dbReference type="Pfam" id="PF06293">
    <property type="entry name" value="Kdo"/>
    <property type="match status" value="1"/>
</dbReference>
<feature type="region of interest" description="Disordered" evidence="11">
    <location>
        <begin position="135"/>
        <end position="156"/>
    </location>
</feature>
<dbReference type="EMBL" id="PUHQ01000016">
    <property type="protein sequence ID" value="KAG0664046.1"/>
    <property type="molecule type" value="Genomic_DNA"/>
</dbReference>
<name>A0A9P6W3Z6_RHOMI</name>
<dbReference type="Proteomes" id="UP000777482">
    <property type="component" value="Unassembled WGS sequence"/>
</dbReference>
<evidence type="ECO:0000256" key="10">
    <source>
        <dbReference type="ARBA" id="ARBA00048679"/>
    </source>
</evidence>
<dbReference type="GO" id="GO:0005829">
    <property type="term" value="C:cytosol"/>
    <property type="evidence" value="ECO:0007669"/>
    <property type="project" value="TreeGrafter"/>
</dbReference>
<evidence type="ECO:0000256" key="1">
    <source>
        <dbReference type="ARBA" id="ARBA00010630"/>
    </source>
</evidence>
<dbReference type="GO" id="GO:0008033">
    <property type="term" value="P:tRNA processing"/>
    <property type="evidence" value="ECO:0007669"/>
    <property type="project" value="UniProtKB-KW"/>
</dbReference>
<comment type="caution">
    <text evidence="12">The sequence shown here is derived from an EMBL/GenBank/DDBJ whole genome shotgun (WGS) entry which is preliminary data.</text>
</comment>
<evidence type="ECO:0000256" key="7">
    <source>
        <dbReference type="ARBA" id="ARBA00022777"/>
    </source>
</evidence>
<keyword evidence="5" id="KW-0819">tRNA processing</keyword>
<dbReference type="PROSITE" id="PS00109">
    <property type="entry name" value="PROTEIN_KINASE_TYR"/>
    <property type="match status" value="1"/>
</dbReference>
<dbReference type="AlphaFoldDB" id="A0A9P6W3Z6"/>
<dbReference type="Gene3D" id="3.30.200.20">
    <property type="entry name" value="Phosphorylase Kinase, domain 1"/>
    <property type="match status" value="1"/>
</dbReference>
<protein>
    <recommendedName>
        <fullName evidence="2">non-specific serine/threonine protein kinase</fullName>
        <ecNumber evidence="2">2.7.11.1</ecNumber>
    </recommendedName>
</protein>
<evidence type="ECO:0000256" key="11">
    <source>
        <dbReference type="SAM" id="MobiDB-lite"/>
    </source>
</evidence>
<dbReference type="InterPro" id="IPR022495">
    <property type="entry name" value="Bud32"/>
</dbReference>
<dbReference type="Gene3D" id="1.10.510.10">
    <property type="entry name" value="Transferase(Phosphotransferase) domain 1"/>
    <property type="match status" value="1"/>
</dbReference>
<dbReference type="GO" id="GO:0005524">
    <property type="term" value="F:ATP binding"/>
    <property type="evidence" value="ECO:0007669"/>
    <property type="project" value="UniProtKB-KW"/>
</dbReference>
<comment type="catalytic activity">
    <reaction evidence="9">
        <text>L-threonyl-[protein] + ATP = O-phospho-L-threonyl-[protein] + ADP + H(+)</text>
        <dbReference type="Rhea" id="RHEA:46608"/>
        <dbReference type="Rhea" id="RHEA-COMP:11060"/>
        <dbReference type="Rhea" id="RHEA-COMP:11605"/>
        <dbReference type="ChEBI" id="CHEBI:15378"/>
        <dbReference type="ChEBI" id="CHEBI:30013"/>
        <dbReference type="ChEBI" id="CHEBI:30616"/>
        <dbReference type="ChEBI" id="CHEBI:61977"/>
        <dbReference type="ChEBI" id="CHEBI:456216"/>
        <dbReference type="EC" id="2.7.11.1"/>
    </reaction>
</comment>
<proteinExistence type="inferred from homology"/>
<accession>A0A9P6W3Z6</accession>
<feature type="compositionally biased region" description="Acidic residues" evidence="11">
    <location>
        <begin position="135"/>
        <end position="145"/>
    </location>
</feature>
<reference evidence="12 13" key="1">
    <citation type="submission" date="2020-11" db="EMBL/GenBank/DDBJ databases">
        <title>Kefir isolates.</title>
        <authorList>
            <person name="Marcisauskas S."/>
            <person name="Kim Y."/>
            <person name="Blasche S."/>
        </authorList>
    </citation>
    <scope>NUCLEOTIDE SEQUENCE [LARGE SCALE GENOMIC DNA]</scope>
    <source>
        <strain evidence="12 13">KR</strain>
    </source>
</reference>
<comment type="similarity">
    <text evidence="1">Belongs to the protein kinase superfamily. BUD32 family.</text>
</comment>
<keyword evidence="6" id="KW-0547">Nucleotide-binding</keyword>